<sequence length="303" mass="35455">MCVAYICTYTHCKHTSQIKPIKTCAEPCRERVEHQLLRTRLCPSCIMLDPPPLSLGCPQKRMEERTRNAKCDPDAWYFIRGFMDRSVKYQDAFVTNFMESSDGGVFRLLNLSAESSLLSLQVRMEEKFVCQPLSLDQKLVWVQIQEVLDRHEVLYHTHRQINQRIHRHREHVLSHQDYFNFLPSVNITELSEDGRDCAICMGELDDPVRLPCSGNHVFCRLCAMTAFQEKPISPLDQSNFIRLPEPIYIEQRIWHCPEFVSLLVGDDPCIFWDQKVFPNFQQAFFIDFHARVKRSKARCAKGQ</sequence>
<proteinExistence type="predicted"/>
<reference evidence="2" key="1">
    <citation type="journal article" date="2021" name="IMA Fungus">
        <title>Genomic characterization of three marine fungi, including Emericellopsis atlantica sp. nov. with signatures of a generalist lifestyle and marine biomass degradation.</title>
        <authorList>
            <person name="Hagestad O.C."/>
            <person name="Hou L."/>
            <person name="Andersen J.H."/>
            <person name="Hansen E.H."/>
            <person name="Altermark B."/>
            <person name="Li C."/>
            <person name="Kuhnert E."/>
            <person name="Cox R.J."/>
            <person name="Crous P.W."/>
            <person name="Spatafora J.W."/>
            <person name="Lail K."/>
            <person name="Amirebrahimi M."/>
            <person name="Lipzen A."/>
            <person name="Pangilinan J."/>
            <person name="Andreopoulos W."/>
            <person name="Hayes R.D."/>
            <person name="Ng V."/>
            <person name="Grigoriev I.V."/>
            <person name="Jackson S.A."/>
            <person name="Sutton T.D.S."/>
            <person name="Dobson A.D.W."/>
            <person name="Rama T."/>
        </authorList>
    </citation>
    <scope>NUCLEOTIDE SEQUENCE</scope>
    <source>
        <strain evidence="2">TRa3180A</strain>
    </source>
</reference>
<accession>A0A9P7Z3X5</accession>
<evidence type="ECO:0000313" key="2">
    <source>
        <dbReference type="EMBL" id="KAG9244445.1"/>
    </source>
</evidence>
<name>A0A9P7Z3X5_9HELO</name>
<dbReference type="Gene3D" id="3.30.40.10">
    <property type="entry name" value="Zinc/RING finger domain, C3HC4 (zinc finger)"/>
    <property type="match status" value="1"/>
</dbReference>
<protein>
    <recommendedName>
        <fullName evidence="1">RING-type domain-containing protein</fullName>
    </recommendedName>
</protein>
<dbReference type="OrthoDB" id="3646777at2759"/>
<dbReference type="InterPro" id="IPR013083">
    <property type="entry name" value="Znf_RING/FYVE/PHD"/>
</dbReference>
<dbReference type="Proteomes" id="UP000887226">
    <property type="component" value="Unassembled WGS sequence"/>
</dbReference>
<dbReference type="InterPro" id="IPR001841">
    <property type="entry name" value="Znf_RING"/>
</dbReference>
<evidence type="ECO:0000313" key="3">
    <source>
        <dbReference type="Proteomes" id="UP000887226"/>
    </source>
</evidence>
<evidence type="ECO:0000259" key="1">
    <source>
        <dbReference type="Pfam" id="PF13923"/>
    </source>
</evidence>
<organism evidence="2 3">
    <name type="scientific">Calycina marina</name>
    <dbReference type="NCBI Taxonomy" id="1763456"/>
    <lineage>
        <taxon>Eukaryota</taxon>
        <taxon>Fungi</taxon>
        <taxon>Dikarya</taxon>
        <taxon>Ascomycota</taxon>
        <taxon>Pezizomycotina</taxon>
        <taxon>Leotiomycetes</taxon>
        <taxon>Helotiales</taxon>
        <taxon>Pezizellaceae</taxon>
        <taxon>Calycina</taxon>
    </lineage>
</organism>
<dbReference type="AlphaFoldDB" id="A0A9P7Z3X5"/>
<comment type="caution">
    <text evidence="2">The sequence shown here is derived from an EMBL/GenBank/DDBJ whole genome shotgun (WGS) entry which is preliminary data.</text>
</comment>
<dbReference type="SUPFAM" id="SSF57850">
    <property type="entry name" value="RING/U-box"/>
    <property type="match status" value="1"/>
</dbReference>
<gene>
    <name evidence="2" type="ORF">BJ878DRAFT_69514</name>
</gene>
<keyword evidence="3" id="KW-1185">Reference proteome</keyword>
<dbReference type="EMBL" id="MU253905">
    <property type="protein sequence ID" value="KAG9244445.1"/>
    <property type="molecule type" value="Genomic_DNA"/>
</dbReference>
<dbReference type="Pfam" id="PF13923">
    <property type="entry name" value="zf-C3HC4_2"/>
    <property type="match status" value="1"/>
</dbReference>
<feature type="domain" description="RING-type" evidence="1">
    <location>
        <begin position="197"/>
        <end position="231"/>
    </location>
</feature>